<dbReference type="InterPro" id="IPR011989">
    <property type="entry name" value="ARM-like"/>
</dbReference>
<keyword evidence="2" id="KW-0812">Transmembrane</keyword>
<sequence length="994" mass="110728">MEVAAGAVVGALVGKLIKHAIATEEKVVTGRGQPDHQARKRPEEMSLNSYALLQAYVLMAVTGLGYLALTWSTVVLLGGFVTSLGKKDFWCLTSISMARGLVPAPGGSGVGRRGAVTRGRSGRPHSGRGHLASGWLWCLPWAVHESRDGLAGLLSGGGSETQSSWVAARAGLFVLGNFGCEGGNYRGIEKQLLLFGLVGLPIRIFNDSGDNMFPIFRKLMRKLARKVFANPVGGFIKKLFPDPLVNGGITKPKGHSIFTFLWVQVFLVIVQLLSMPALAVVLIAWILYVFGPVACIVLSLWRLRQHDYGDTAGDDSKANLVPALSIFYWLAICQGLLFFIWWLIDVSALWVVVSFREECQLPEKWGSVTIVDYLYDTRAKCWRDPTSIDGRNLINYAVDLVDSESQKDYLSGARMLDNFIKLEADVRSLLLPSRPKIQKLIDTLGWRSSDRELREVVARIVAYLAGDIHLTQFPGATQCISSLLDISLPYWNNQQGPDHHSTFRMSGKGADIQQDGVDNSSHSSKGDGWNELILQGLAILERLAFDQHNCIDIYNAPDLITKIMAPLYSETLIQDINASAWASVANGSLKVVHRLIRAPDWNGKRYVVNCISSSNQALSNLTSFLDERNNADKELQTRAIEILTELAFNSSANLSTETKENLIKMQLQIFLHGDKGEKEGETEKLRKNIVGRLIAILDVTKDIIYHVNEIRNDKKIYLLNERELHDVTNHMTYSITYSTVALEILENLCTHCTLDKDCVKEALLPKVLMEVLDSRRDLPRNGRKNSSWDRLLQKLAKKGNRITTIFKTKKREENQAISRPEDDEENQTISGPGDHEENRPVPKRRSQINSPEQSNEEKNAKREFQEALLSLTWVMCDKLINAGDFDDVAREIALGEGEFAWKLTDIVQENCEATADCLRIVKLCGQIAILMLKRGQDTAQLKECVDSLQKASKIMSSLESCMLFAGTDCGVKKTARPLCLLSDVAKEARELVEM</sequence>
<dbReference type="PANTHER" id="PTHR33115:SF25">
    <property type="entry name" value="CONDENSIN COMPLEX SUBUNIT 1 C-TERMINAL DOMAIN-CONTAINING PROTEIN"/>
    <property type="match status" value="1"/>
</dbReference>
<evidence type="ECO:0000256" key="2">
    <source>
        <dbReference type="SAM" id="Phobius"/>
    </source>
</evidence>
<keyword evidence="2" id="KW-1133">Transmembrane helix</keyword>
<feature type="region of interest" description="Disordered" evidence="1">
    <location>
        <begin position="809"/>
        <end position="860"/>
    </location>
</feature>
<dbReference type="AlphaFoldDB" id="M8CPR0"/>
<proteinExistence type="predicted"/>
<dbReference type="PANTHER" id="PTHR33115">
    <property type="entry name" value="ARM REPEAT SUPERFAMILY PROTEIN"/>
    <property type="match status" value="1"/>
</dbReference>
<evidence type="ECO:0000256" key="1">
    <source>
        <dbReference type="SAM" id="MobiDB-lite"/>
    </source>
</evidence>
<feature type="transmembrane region" description="Helical" evidence="2">
    <location>
        <begin position="280"/>
        <end position="301"/>
    </location>
</feature>
<protein>
    <submittedName>
        <fullName evidence="3">Uncharacterized protein</fullName>
    </submittedName>
</protein>
<keyword evidence="2" id="KW-0472">Membrane</keyword>
<evidence type="ECO:0000313" key="3">
    <source>
        <dbReference type="EnsemblPlants" id="EMT29512"/>
    </source>
</evidence>
<dbReference type="SUPFAM" id="SSF48371">
    <property type="entry name" value="ARM repeat"/>
    <property type="match status" value="1"/>
</dbReference>
<dbReference type="Gene3D" id="1.25.10.10">
    <property type="entry name" value="Leucine-rich Repeat Variant"/>
    <property type="match status" value="1"/>
</dbReference>
<accession>M8CPR0</accession>
<dbReference type="EnsemblPlants" id="EMT29512">
    <property type="protein sequence ID" value="EMT29512"/>
    <property type="gene ID" value="F775_22197"/>
</dbReference>
<feature type="transmembrane region" description="Helical" evidence="2">
    <location>
        <begin position="257"/>
        <end position="274"/>
    </location>
</feature>
<dbReference type="InterPro" id="IPR016024">
    <property type="entry name" value="ARM-type_fold"/>
</dbReference>
<name>M8CPR0_AEGTA</name>
<feature type="transmembrane region" description="Helical" evidence="2">
    <location>
        <begin position="321"/>
        <end position="344"/>
    </location>
</feature>
<feature type="transmembrane region" description="Helical" evidence="2">
    <location>
        <begin position="55"/>
        <end position="77"/>
    </location>
</feature>
<reference evidence="3" key="1">
    <citation type="submission" date="2015-06" db="UniProtKB">
        <authorList>
            <consortium name="EnsemblPlants"/>
        </authorList>
    </citation>
    <scope>IDENTIFICATION</scope>
</reference>
<organism evidence="3">
    <name type="scientific">Aegilops tauschii</name>
    <name type="common">Tausch's goatgrass</name>
    <name type="synonym">Aegilops squarrosa</name>
    <dbReference type="NCBI Taxonomy" id="37682"/>
    <lineage>
        <taxon>Eukaryota</taxon>
        <taxon>Viridiplantae</taxon>
        <taxon>Streptophyta</taxon>
        <taxon>Embryophyta</taxon>
        <taxon>Tracheophyta</taxon>
        <taxon>Spermatophyta</taxon>
        <taxon>Magnoliopsida</taxon>
        <taxon>Liliopsida</taxon>
        <taxon>Poales</taxon>
        <taxon>Poaceae</taxon>
        <taxon>BOP clade</taxon>
        <taxon>Pooideae</taxon>
        <taxon>Triticodae</taxon>
        <taxon>Triticeae</taxon>
        <taxon>Triticinae</taxon>
        <taxon>Aegilops</taxon>
    </lineage>
</organism>
<dbReference type="ExpressionAtlas" id="M8CPR0">
    <property type="expression patterns" value="baseline"/>
</dbReference>